<accession>A0ABW3B4P9</accession>
<evidence type="ECO:0000313" key="6">
    <source>
        <dbReference type="Proteomes" id="UP001597012"/>
    </source>
</evidence>
<keyword evidence="2" id="KW-0238">DNA-binding</keyword>
<keyword evidence="3" id="KW-0804">Transcription</keyword>
<dbReference type="EMBL" id="JBHTHY010000011">
    <property type="protein sequence ID" value="MFD0798302.1"/>
    <property type="molecule type" value="Genomic_DNA"/>
</dbReference>
<dbReference type="Pfam" id="PF07883">
    <property type="entry name" value="Cupin_2"/>
    <property type="match status" value="1"/>
</dbReference>
<dbReference type="SUPFAM" id="SSF51182">
    <property type="entry name" value="RmlC-like cupins"/>
    <property type="match status" value="1"/>
</dbReference>
<dbReference type="InterPro" id="IPR018062">
    <property type="entry name" value="HTH_AraC-typ_CS"/>
</dbReference>
<proteinExistence type="predicted"/>
<feature type="domain" description="HTH araC/xylS-type" evidence="4">
    <location>
        <begin position="179"/>
        <end position="278"/>
    </location>
</feature>
<protein>
    <submittedName>
        <fullName evidence="5">AraC family transcriptional regulator</fullName>
    </submittedName>
</protein>
<dbReference type="InterPro" id="IPR013096">
    <property type="entry name" value="Cupin_2"/>
</dbReference>
<dbReference type="InterPro" id="IPR014710">
    <property type="entry name" value="RmlC-like_jellyroll"/>
</dbReference>
<reference evidence="6" key="1">
    <citation type="journal article" date="2019" name="Int. J. Syst. Evol. Microbiol.">
        <title>The Global Catalogue of Microorganisms (GCM) 10K type strain sequencing project: providing services to taxonomists for standard genome sequencing and annotation.</title>
        <authorList>
            <consortium name="The Broad Institute Genomics Platform"/>
            <consortium name="The Broad Institute Genome Sequencing Center for Infectious Disease"/>
            <person name="Wu L."/>
            <person name="Ma J."/>
        </authorList>
    </citation>
    <scope>NUCLEOTIDE SEQUENCE [LARGE SCALE GENOMIC DNA]</scope>
    <source>
        <strain evidence="6">CCUG 61948</strain>
    </source>
</reference>
<dbReference type="Pfam" id="PF12833">
    <property type="entry name" value="HTH_18"/>
    <property type="match status" value="1"/>
</dbReference>
<name>A0ABW3B4P9_9FLAO</name>
<keyword evidence="1" id="KW-0805">Transcription regulation</keyword>
<comment type="caution">
    <text evidence="5">The sequence shown here is derived from an EMBL/GenBank/DDBJ whole genome shotgun (WGS) entry which is preliminary data.</text>
</comment>
<evidence type="ECO:0000313" key="5">
    <source>
        <dbReference type="EMBL" id="MFD0798302.1"/>
    </source>
</evidence>
<gene>
    <name evidence="5" type="ORF">ACFQZJ_12595</name>
</gene>
<organism evidence="5 6">
    <name type="scientific">Maribacter chungangensis</name>
    <dbReference type="NCBI Taxonomy" id="1069117"/>
    <lineage>
        <taxon>Bacteria</taxon>
        <taxon>Pseudomonadati</taxon>
        <taxon>Bacteroidota</taxon>
        <taxon>Flavobacteriia</taxon>
        <taxon>Flavobacteriales</taxon>
        <taxon>Flavobacteriaceae</taxon>
        <taxon>Maribacter</taxon>
    </lineage>
</organism>
<dbReference type="RefSeq" id="WP_379934992.1">
    <property type="nucleotide sequence ID" value="NZ_JBHTHY010000011.1"/>
</dbReference>
<dbReference type="SUPFAM" id="SSF46689">
    <property type="entry name" value="Homeodomain-like"/>
    <property type="match status" value="2"/>
</dbReference>
<evidence type="ECO:0000256" key="1">
    <source>
        <dbReference type="ARBA" id="ARBA00023015"/>
    </source>
</evidence>
<dbReference type="Gene3D" id="2.60.120.10">
    <property type="entry name" value="Jelly Rolls"/>
    <property type="match status" value="1"/>
</dbReference>
<evidence type="ECO:0000256" key="2">
    <source>
        <dbReference type="ARBA" id="ARBA00023125"/>
    </source>
</evidence>
<dbReference type="InterPro" id="IPR009057">
    <property type="entry name" value="Homeodomain-like_sf"/>
</dbReference>
<keyword evidence="6" id="KW-1185">Reference proteome</keyword>
<sequence length="280" mass="31747">MKIYPFEIPKPVAGALIVQVDTEFVFFDKLHQHEEIQISLLVKGEGKLIIGDSVHPFAAGDLFIIDGKIPHLFQSSPSDESSHMISLFFTAGTFGKDFFNIPDLERAKSFFDTPNTGFKVSDKNWEARAIMNKLPAADTFSRFILFLKLLKSIAENEITLLTGFVHPKALSANEGKRLQDVLDYVMHNFDKDIKLTTVANLAFMTPNAFCRFFKQRTNKTFFQFLIELRIEHACQLLISEKDLPIAAIAEKSGFGSISNFNRKFKLLKKTTPTSYVKHSK</sequence>
<evidence type="ECO:0000259" key="4">
    <source>
        <dbReference type="PROSITE" id="PS01124"/>
    </source>
</evidence>
<dbReference type="InterPro" id="IPR011051">
    <property type="entry name" value="RmlC_Cupin_sf"/>
</dbReference>
<dbReference type="Gene3D" id="1.10.10.60">
    <property type="entry name" value="Homeodomain-like"/>
    <property type="match status" value="2"/>
</dbReference>
<dbReference type="PROSITE" id="PS00041">
    <property type="entry name" value="HTH_ARAC_FAMILY_1"/>
    <property type="match status" value="1"/>
</dbReference>
<evidence type="ECO:0000256" key="3">
    <source>
        <dbReference type="ARBA" id="ARBA00023163"/>
    </source>
</evidence>
<dbReference type="PANTHER" id="PTHR43280">
    <property type="entry name" value="ARAC-FAMILY TRANSCRIPTIONAL REGULATOR"/>
    <property type="match status" value="1"/>
</dbReference>
<dbReference type="PROSITE" id="PS01124">
    <property type="entry name" value="HTH_ARAC_FAMILY_2"/>
    <property type="match status" value="1"/>
</dbReference>
<dbReference type="Proteomes" id="UP001597012">
    <property type="component" value="Unassembled WGS sequence"/>
</dbReference>
<dbReference type="SMART" id="SM00342">
    <property type="entry name" value="HTH_ARAC"/>
    <property type="match status" value="1"/>
</dbReference>
<dbReference type="InterPro" id="IPR018060">
    <property type="entry name" value="HTH_AraC"/>
</dbReference>
<dbReference type="PANTHER" id="PTHR43280:SF27">
    <property type="entry name" value="TRANSCRIPTIONAL REGULATOR MTLR"/>
    <property type="match status" value="1"/>
</dbReference>